<protein>
    <submittedName>
        <fullName evidence="6">Translocation/assembly module TamB domain-containing protein</fullName>
    </submittedName>
</protein>
<comment type="subcellular location">
    <subcellularLocation>
        <location evidence="1">Membrane</location>
        <topology evidence="1">Single-pass membrane protein</topology>
    </subcellularLocation>
</comment>
<name>A0ABT0CDN0_THEVL</name>
<sequence>LEDIISTFKWRQWSDLTRRGLQLPPLRPASVLESEPVGLPEHPLVEQLQYYAQVLATHLETLASRMDPLIPPPSSLRGEFQASVTLAGELSQPSVSFQLEGQNWQAEEFGVDTLSASGSFADGAVVLEPLLLRSGERQASFSGTLGLNEQSGSLQIQGLPLALVDRFLPDELELEGDLNLDVELAGNLRDPHATGSLTVLNAQINQVPLREVGGQFDYNQGQLRFNSTLLANGDEPIRMVGLVPYTLPFAEVRAESDQIDLTLQAQNGGLRLINLFTDQVRWEGGQSQLELAIQGTLREPSLRGNLSVSDGILSFAALPEPITDLNGQIAFNLNQLEVQQLSGQFSQGSLLANGILPINSRGALQSGEGFQPLSLQLQGINLTLPNLYSGQLEGEVVVAGLLLQPLIEGRLQVSEGIVDVSPRNGETPAVPGIPSDPPPWQPRLNGLELTLGSGIQVVRRNLFEFTASGNLRLFGTPQDLRPAGTITLDRGRVALPIAAFRLDRSRRNTAIFDLDNGLDPFLDLRLVTQATEVYRFPQDISPFDTNRNVLGSQQSIDIFATVNGRASELGEADPRNGILALSSSPSRSPEEIVALLGGTALARLNAEVGVAGLAGTALLNDLQEALGDTLGLDEIRLSPVPQIDTRAPNRSSVGLALEVAKDLGPALSVSVQRNLTDSFQPTRYSTRYRLNEQTLTRASTDLEGNNVISVEFETRF</sequence>
<keyword evidence="7" id="KW-1185">Reference proteome</keyword>
<dbReference type="Proteomes" id="UP000830835">
    <property type="component" value="Unassembled WGS sequence"/>
</dbReference>
<comment type="caution">
    <text evidence="6">The sequence shown here is derived from an EMBL/GenBank/DDBJ whole genome shotgun (WGS) entry which is preliminary data.</text>
</comment>
<dbReference type="PANTHER" id="PTHR34457">
    <property type="entry name" value="EMBRYO DEFECTIVE 2410"/>
    <property type="match status" value="1"/>
</dbReference>
<dbReference type="InterPro" id="IPR053022">
    <property type="entry name" value="Chloroplast_translocon_comp"/>
</dbReference>
<gene>
    <name evidence="6" type="ORF">JX360_13070</name>
</gene>
<dbReference type="Pfam" id="PF04357">
    <property type="entry name" value="TamB"/>
    <property type="match status" value="1"/>
</dbReference>
<proteinExistence type="predicted"/>
<feature type="domain" description="Translocation and assembly module TamB C-terminal" evidence="5">
    <location>
        <begin position="340"/>
        <end position="716"/>
    </location>
</feature>
<evidence type="ECO:0000256" key="3">
    <source>
        <dbReference type="ARBA" id="ARBA00022989"/>
    </source>
</evidence>
<evidence type="ECO:0000256" key="4">
    <source>
        <dbReference type="ARBA" id="ARBA00023136"/>
    </source>
</evidence>
<accession>A0ABT0CDN0</accession>
<dbReference type="EMBL" id="JAFIRA010000037">
    <property type="protein sequence ID" value="MCJ2543822.1"/>
    <property type="molecule type" value="Genomic_DNA"/>
</dbReference>
<dbReference type="InterPro" id="IPR007452">
    <property type="entry name" value="TamB_C"/>
</dbReference>
<evidence type="ECO:0000259" key="5">
    <source>
        <dbReference type="Pfam" id="PF04357"/>
    </source>
</evidence>
<evidence type="ECO:0000313" key="6">
    <source>
        <dbReference type="EMBL" id="MCJ2543822.1"/>
    </source>
</evidence>
<dbReference type="PANTHER" id="PTHR34457:SF3">
    <property type="entry name" value="PROTEIN TIC236, CHLOROPLASTIC"/>
    <property type="match status" value="1"/>
</dbReference>
<keyword evidence="3" id="KW-1133">Transmembrane helix</keyword>
<reference evidence="6" key="1">
    <citation type="submission" date="2021-02" db="EMBL/GenBank/DDBJ databases">
        <title>The CRISPR/cas machinery reduction and long-range gene transfer in the hot spring cyanobacterium Synechococcus.</title>
        <authorList>
            <person name="Dvorak P."/>
            <person name="Jahodarova E."/>
            <person name="Hasler P."/>
            <person name="Poulickova A."/>
        </authorList>
    </citation>
    <scope>NUCLEOTIDE SEQUENCE</scope>
    <source>
        <strain evidence="6">Rupite</strain>
    </source>
</reference>
<keyword evidence="4" id="KW-0472">Membrane</keyword>
<evidence type="ECO:0000256" key="2">
    <source>
        <dbReference type="ARBA" id="ARBA00022692"/>
    </source>
</evidence>
<evidence type="ECO:0000256" key="1">
    <source>
        <dbReference type="ARBA" id="ARBA00004167"/>
    </source>
</evidence>
<evidence type="ECO:0000313" key="7">
    <source>
        <dbReference type="Proteomes" id="UP000830835"/>
    </source>
</evidence>
<keyword evidence="2" id="KW-0812">Transmembrane</keyword>
<feature type="non-terminal residue" evidence="6">
    <location>
        <position position="1"/>
    </location>
</feature>
<dbReference type="RefSeq" id="WP_244351760.1">
    <property type="nucleotide sequence ID" value="NZ_JAFIRA010000037.1"/>
</dbReference>
<organism evidence="6 7">
    <name type="scientific">Thermostichus vulcanus str. 'Rupite'</name>
    <dbReference type="NCBI Taxonomy" id="2813851"/>
    <lineage>
        <taxon>Bacteria</taxon>
        <taxon>Bacillati</taxon>
        <taxon>Cyanobacteriota</taxon>
        <taxon>Cyanophyceae</taxon>
        <taxon>Thermostichales</taxon>
        <taxon>Thermostichaceae</taxon>
        <taxon>Thermostichus</taxon>
    </lineage>
</organism>